<dbReference type="GO" id="GO:0022857">
    <property type="term" value="F:transmembrane transporter activity"/>
    <property type="evidence" value="ECO:0007669"/>
    <property type="project" value="InterPro"/>
</dbReference>
<organism evidence="8 9">
    <name type="scientific">Streptomyces murinus</name>
    <dbReference type="NCBI Taxonomy" id="33900"/>
    <lineage>
        <taxon>Bacteria</taxon>
        <taxon>Bacillati</taxon>
        <taxon>Actinomycetota</taxon>
        <taxon>Actinomycetes</taxon>
        <taxon>Kitasatosporales</taxon>
        <taxon>Streptomycetaceae</taxon>
        <taxon>Streptomyces</taxon>
    </lineage>
</organism>
<feature type="transmembrane region" description="Helical" evidence="7">
    <location>
        <begin position="21"/>
        <end position="38"/>
    </location>
</feature>
<evidence type="ECO:0000256" key="7">
    <source>
        <dbReference type="SAM" id="Phobius"/>
    </source>
</evidence>
<dbReference type="InterPro" id="IPR011701">
    <property type="entry name" value="MFS"/>
</dbReference>
<evidence type="ECO:0000256" key="5">
    <source>
        <dbReference type="ARBA" id="ARBA00022989"/>
    </source>
</evidence>
<evidence type="ECO:0000256" key="3">
    <source>
        <dbReference type="ARBA" id="ARBA00022475"/>
    </source>
</evidence>
<dbReference type="AlphaFoldDB" id="A0A7W3RNN7"/>
<dbReference type="PANTHER" id="PTHR43266:SF2">
    <property type="entry name" value="MAJOR FACILITATOR SUPERFAMILY (MFS) PROFILE DOMAIN-CONTAINING PROTEIN"/>
    <property type="match status" value="1"/>
</dbReference>
<protein>
    <submittedName>
        <fullName evidence="8">MFS family permease</fullName>
    </submittedName>
</protein>
<feature type="transmembrane region" description="Helical" evidence="7">
    <location>
        <begin position="311"/>
        <end position="332"/>
    </location>
</feature>
<reference evidence="8 9" key="1">
    <citation type="submission" date="2020-08" db="EMBL/GenBank/DDBJ databases">
        <title>Sequencing the genomes of 1000 actinobacteria strains.</title>
        <authorList>
            <person name="Klenk H.-P."/>
        </authorList>
    </citation>
    <scope>NUCLEOTIDE SEQUENCE [LARGE SCALE GENOMIC DNA]</scope>
    <source>
        <strain evidence="8 9">DSM 41827</strain>
    </source>
</reference>
<comment type="subcellular location">
    <subcellularLocation>
        <location evidence="1">Cell membrane</location>
        <topology evidence="1">Multi-pass membrane protein</topology>
    </subcellularLocation>
</comment>
<evidence type="ECO:0000313" key="8">
    <source>
        <dbReference type="EMBL" id="MBA9055648.1"/>
    </source>
</evidence>
<feature type="transmembrane region" description="Helical" evidence="7">
    <location>
        <begin position="50"/>
        <end position="70"/>
    </location>
</feature>
<evidence type="ECO:0000256" key="1">
    <source>
        <dbReference type="ARBA" id="ARBA00004651"/>
    </source>
</evidence>
<keyword evidence="4 7" id="KW-0812">Transmembrane</keyword>
<keyword evidence="2" id="KW-0813">Transport</keyword>
<keyword evidence="5 7" id="KW-1133">Transmembrane helix</keyword>
<keyword evidence="6 7" id="KW-0472">Membrane</keyword>
<accession>A0A7W3RNN7</accession>
<feature type="transmembrane region" description="Helical" evidence="7">
    <location>
        <begin position="82"/>
        <end position="104"/>
    </location>
</feature>
<proteinExistence type="predicted"/>
<feature type="transmembrane region" description="Helical" evidence="7">
    <location>
        <begin position="110"/>
        <end position="130"/>
    </location>
</feature>
<keyword evidence="3" id="KW-1003">Cell membrane</keyword>
<dbReference type="SUPFAM" id="SSF103473">
    <property type="entry name" value="MFS general substrate transporter"/>
    <property type="match status" value="1"/>
</dbReference>
<evidence type="ECO:0000313" key="9">
    <source>
        <dbReference type="Proteomes" id="UP000577386"/>
    </source>
</evidence>
<sequence length="422" mass="43624">MRKSSAERLGRDFTVILTGRSLSGLGGYLQYLAVPLWIRQTTNSTTAGLLAFAMLFLTQIFFTPIAGVIADRFDQRRVVIAADLGGFLVASSLALTVGAGHVAWVYPHLIAQNILSALALPAFMSLLPDVVPAGRLLAANSLINASGNGAVLLGPLLGTALLAHTSIAVVVWLNAATFLVAAVCMLPRGSSRPPARGTTAQTGGRTNLRQGIAAVWADPVLRWTMAAEAPWYLCFGAATELVLLHFGASHATQAPGLFGLGAGAGCLATTLALARVRRDLSAASLFWTAVLITAPVAVAATWCAGTGGTTLFVVLTGVLLGVHGYLTTIGPAMQCQQRAEPGFRGRVTAVRRTWKAVWQLAGTAAAGLLAQWVAPLTIVAVGGVLATVTAAPWAWQALRAGVSPRSPGAVAAPLESARGSAR</sequence>
<dbReference type="Gene3D" id="1.20.1250.20">
    <property type="entry name" value="MFS general substrate transporter like domains"/>
    <property type="match status" value="1"/>
</dbReference>
<dbReference type="EMBL" id="JACJIJ010000002">
    <property type="protein sequence ID" value="MBA9055648.1"/>
    <property type="molecule type" value="Genomic_DNA"/>
</dbReference>
<name>A0A7W3RNN7_STRMR</name>
<dbReference type="InterPro" id="IPR036259">
    <property type="entry name" value="MFS_trans_sf"/>
</dbReference>
<dbReference type="Proteomes" id="UP000577386">
    <property type="component" value="Unassembled WGS sequence"/>
</dbReference>
<keyword evidence="9" id="KW-1185">Reference proteome</keyword>
<dbReference type="GeneID" id="93976111"/>
<evidence type="ECO:0000256" key="6">
    <source>
        <dbReference type="ARBA" id="ARBA00023136"/>
    </source>
</evidence>
<dbReference type="GO" id="GO:0005886">
    <property type="term" value="C:plasma membrane"/>
    <property type="evidence" value="ECO:0007669"/>
    <property type="project" value="UniProtKB-SubCell"/>
</dbReference>
<gene>
    <name evidence="8" type="ORF">HDA42_004826</name>
</gene>
<dbReference type="CDD" id="cd06173">
    <property type="entry name" value="MFS_MefA_like"/>
    <property type="match status" value="1"/>
</dbReference>
<feature type="transmembrane region" description="Helical" evidence="7">
    <location>
        <begin position="376"/>
        <end position="395"/>
    </location>
</feature>
<evidence type="ECO:0000256" key="4">
    <source>
        <dbReference type="ARBA" id="ARBA00022692"/>
    </source>
</evidence>
<dbReference type="PANTHER" id="PTHR43266">
    <property type="entry name" value="MACROLIDE-EFFLUX PROTEIN"/>
    <property type="match status" value="1"/>
</dbReference>
<feature type="transmembrane region" description="Helical" evidence="7">
    <location>
        <begin position="142"/>
        <end position="161"/>
    </location>
</feature>
<evidence type="ECO:0000256" key="2">
    <source>
        <dbReference type="ARBA" id="ARBA00022448"/>
    </source>
</evidence>
<feature type="transmembrane region" description="Helical" evidence="7">
    <location>
        <begin position="254"/>
        <end position="273"/>
    </location>
</feature>
<feature type="transmembrane region" description="Helical" evidence="7">
    <location>
        <begin position="285"/>
        <end position="305"/>
    </location>
</feature>
<dbReference type="Pfam" id="PF07690">
    <property type="entry name" value="MFS_1"/>
    <property type="match status" value="1"/>
</dbReference>
<dbReference type="RefSeq" id="WP_182776543.1">
    <property type="nucleotide sequence ID" value="NZ_BAAAHW010000013.1"/>
</dbReference>
<comment type="caution">
    <text evidence="8">The sequence shown here is derived from an EMBL/GenBank/DDBJ whole genome shotgun (WGS) entry which is preliminary data.</text>
</comment>